<dbReference type="Pfam" id="PF02515">
    <property type="entry name" value="CoA_transf_3"/>
    <property type="match status" value="1"/>
</dbReference>
<evidence type="ECO:0000313" key="2">
    <source>
        <dbReference type="EMBL" id="MDA0185292.1"/>
    </source>
</evidence>
<proteinExistence type="predicted"/>
<dbReference type="EMBL" id="JAPDDP010000106">
    <property type="protein sequence ID" value="MDA0185292.1"/>
    <property type="molecule type" value="Genomic_DNA"/>
</dbReference>
<dbReference type="InterPro" id="IPR003673">
    <property type="entry name" value="CoA-Trfase_fam_III"/>
</dbReference>
<gene>
    <name evidence="2" type="ORF">OJ997_33615</name>
</gene>
<dbReference type="PANTHER" id="PTHR48207:SF3">
    <property type="entry name" value="SUCCINATE--HYDROXYMETHYLGLUTARATE COA-TRANSFERASE"/>
    <property type="match status" value="1"/>
</dbReference>
<dbReference type="Gene3D" id="3.30.1540.10">
    <property type="entry name" value="formyl-coa transferase, domain 3"/>
    <property type="match status" value="1"/>
</dbReference>
<accession>A0A9X3NPR0</accession>
<reference evidence="2" key="1">
    <citation type="submission" date="2022-10" db="EMBL/GenBank/DDBJ databases">
        <title>The WGS of Solirubrobacter phytolaccae KCTC 29190.</title>
        <authorList>
            <person name="Jiang Z."/>
        </authorList>
    </citation>
    <scope>NUCLEOTIDE SEQUENCE</scope>
    <source>
        <strain evidence="2">KCTC 29190</strain>
    </source>
</reference>
<evidence type="ECO:0000313" key="3">
    <source>
        <dbReference type="Proteomes" id="UP001147653"/>
    </source>
</evidence>
<dbReference type="RefSeq" id="WP_270029786.1">
    <property type="nucleotide sequence ID" value="NZ_JAPDDP010000106.1"/>
</dbReference>
<evidence type="ECO:0000256" key="1">
    <source>
        <dbReference type="ARBA" id="ARBA00022679"/>
    </source>
</evidence>
<organism evidence="2 3">
    <name type="scientific">Solirubrobacter phytolaccae</name>
    <dbReference type="NCBI Taxonomy" id="1404360"/>
    <lineage>
        <taxon>Bacteria</taxon>
        <taxon>Bacillati</taxon>
        <taxon>Actinomycetota</taxon>
        <taxon>Thermoleophilia</taxon>
        <taxon>Solirubrobacterales</taxon>
        <taxon>Solirubrobacteraceae</taxon>
        <taxon>Solirubrobacter</taxon>
    </lineage>
</organism>
<dbReference type="GO" id="GO:0008410">
    <property type="term" value="F:CoA-transferase activity"/>
    <property type="evidence" value="ECO:0007669"/>
    <property type="project" value="TreeGrafter"/>
</dbReference>
<dbReference type="InterPro" id="IPR044855">
    <property type="entry name" value="CoA-Trfase_III_dom3_sf"/>
</dbReference>
<keyword evidence="3" id="KW-1185">Reference proteome</keyword>
<dbReference type="InterPro" id="IPR023606">
    <property type="entry name" value="CoA-Trfase_III_dom_1_sf"/>
</dbReference>
<sequence>MAPLDGILVADFSRVLAGPLAAMLLGDLGADVIKVERPDGGDDTRAWGPPWRDDVSTYYLGLNRNKRSIALDLKDAGDLALARELAARADVLIESFRPGLIGELGLDLDALREVNPGLVTCSVTAFGSGETAAGLPGYDFLLQAMGGLMSVTGSPAGEPVKAGTAVVDLVCGLLAANGIQAALIERASTGVGRHVEVSLMDSALTTLLNQGSAWVAAGVKGRRRGNRHPSIVPYETYATADRPLAIAVGNERIFVRLCEALGLGELPADERFASNEARVAHADELMEAFEAVLRREPAAHWLDVLRAAKVPAGPINGVDEAFALAEELGMEPVAEVDGLPLVTPPLRLDGERPEIRRAPPRLDEHGDELRKWLHVRDDAAVVQERVQQD</sequence>
<comment type="caution">
    <text evidence="2">The sequence shown here is derived from an EMBL/GenBank/DDBJ whole genome shotgun (WGS) entry which is preliminary data.</text>
</comment>
<keyword evidence="1 2" id="KW-0808">Transferase</keyword>
<dbReference type="InterPro" id="IPR050483">
    <property type="entry name" value="CoA-transferase_III_domain"/>
</dbReference>
<dbReference type="Proteomes" id="UP001147653">
    <property type="component" value="Unassembled WGS sequence"/>
</dbReference>
<protein>
    <submittedName>
        <fullName evidence="2">CoA transferase</fullName>
    </submittedName>
</protein>
<dbReference type="PANTHER" id="PTHR48207">
    <property type="entry name" value="SUCCINATE--HYDROXYMETHYLGLUTARATE COA-TRANSFERASE"/>
    <property type="match status" value="1"/>
</dbReference>
<name>A0A9X3NPR0_9ACTN</name>
<dbReference type="Gene3D" id="3.40.50.10540">
    <property type="entry name" value="Crotonobetainyl-coa:carnitine coa-transferase, domain 1"/>
    <property type="match status" value="1"/>
</dbReference>
<dbReference type="SUPFAM" id="SSF89796">
    <property type="entry name" value="CoA-transferase family III (CaiB/BaiF)"/>
    <property type="match status" value="1"/>
</dbReference>
<dbReference type="AlphaFoldDB" id="A0A9X3NPR0"/>